<evidence type="ECO:0000259" key="9">
    <source>
        <dbReference type="Pfam" id="PF00909"/>
    </source>
</evidence>
<feature type="transmembrane region" description="Helical" evidence="8">
    <location>
        <begin position="155"/>
        <end position="174"/>
    </location>
</feature>
<evidence type="ECO:0000256" key="2">
    <source>
        <dbReference type="ARBA" id="ARBA00005887"/>
    </source>
</evidence>
<evidence type="ECO:0000256" key="7">
    <source>
        <dbReference type="ARBA" id="ARBA00023177"/>
    </source>
</evidence>
<dbReference type="GO" id="GO:0008519">
    <property type="term" value="F:ammonium channel activity"/>
    <property type="evidence" value="ECO:0007669"/>
    <property type="project" value="InterPro"/>
</dbReference>
<evidence type="ECO:0000313" key="11">
    <source>
        <dbReference type="Proteomes" id="UP001174909"/>
    </source>
</evidence>
<keyword evidence="4 8" id="KW-0812">Transmembrane</keyword>
<keyword evidence="3 8" id="KW-0813">Transport</keyword>
<dbReference type="GO" id="GO:0005886">
    <property type="term" value="C:plasma membrane"/>
    <property type="evidence" value="ECO:0007669"/>
    <property type="project" value="UniProtKB-SubCell"/>
</dbReference>
<feature type="transmembrane region" description="Helical" evidence="8">
    <location>
        <begin position="375"/>
        <end position="394"/>
    </location>
</feature>
<feature type="transmembrane region" description="Helical" evidence="8">
    <location>
        <begin position="181"/>
        <end position="202"/>
    </location>
</feature>
<dbReference type="PROSITE" id="PS01219">
    <property type="entry name" value="AMMONIUM_TRANSP"/>
    <property type="match status" value="1"/>
</dbReference>
<name>A0AA35T3Y9_GEOBA</name>
<protein>
    <recommendedName>
        <fullName evidence="8">Ammonium transporter</fullName>
    </recommendedName>
</protein>
<accession>A0AA35T3Y9</accession>
<dbReference type="EMBL" id="CASHTH010003180">
    <property type="protein sequence ID" value="CAI8041330.1"/>
    <property type="molecule type" value="Genomic_DNA"/>
</dbReference>
<reference evidence="10" key="1">
    <citation type="submission" date="2023-03" db="EMBL/GenBank/DDBJ databases">
        <authorList>
            <person name="Steffen K."/>
            <person name="Cardenas P."/>
        </authorList>
    </citation>
    <scope>NUCLEOTIDE SEQUENCE</scope>
</reference>
<dbReference type="InterPro" id="IPR001905">
    <property type="entry name" value="Ammonium_transpt"/>
</dbReference>
<evidence type="ECO:0000256" key="3">
    <source>
        <dbReference type="ARBA" id="ARBA00022448"/>
    </source>
</evidence>
<keyword evidence="7 8" id="KW-0924">Ammonia transport</keyword>
<feature type="transmembrane region" description="Helical" evidence="8">
    <location>
        <begin position="414"/>
        <end position="436"/>
    </location>
</feature>
<feature type="transmembrane region" description="Helical" evidence="8">
    <location>
        <begin position="117"/>
        <end position="143"/>
    </location>
</feature>
<dbReference type="InterPro" id="IPR024041">
    <property type="entry name" value="NH4_transpt_AmtB-like_dom"/>
</dbReference>
<feature type="transmembrane region" description="Helical" evidence="8">
    <location>
        <begin position="222"/>
        <end position="242"/>
    </location>
</feature>
<evidence type="ECO:0000256" key="8">
    <source>
        <dbReference type="RuleBase" id="RU362002"/>
    </source>
</evidence>
<proteinExistence type="inferred from homology"/>
<dbReference type="Proteomes" id="UP001174909">
    <property type="component" value="Unassembled WGS sequence"/>
</dbReference>
<keyword evidence="11" id="KW-1185">Reference proteome</keyword>
<feature type="transmembrane region" description="Helical" evidence="8">
    <location>
        <begin position="319"/>
        <end position="339"/>
    </location>
</feature>
<evidence type="ECO:0000256" key="1">
    <source>
        <dbReference type="ARBA" id="ARBA00004141"/>
    </source>
</evidence>
<evidence type="ECO:0000256" key="5">
    <source>
        <dbReference type="ARBA" id="ARBA00022989"/>
    </source>
</evidence>
<evidence type="ECO:0000256" key="4">
    <source>
        <dbReference type="ARBA" id="ARBA00022692"/>
    </source>
</evidence>
<dbReference type="SUPFAM" id="SSF111352">
    <property type="entry name" value="Ammonium transporter"/>
    <property type="match status" value="1"/>
</dbReference>
<feature type="transmembrane region" description="Helical" evidence="8">
    <location>
        <begin position="345"/>
        <end position="363"/>
    </location>
</feature>
<sequence length="465" mass="48815">MLDNLGGPVLGDRREEMLAETAPHSRNAVVLRRFLPYVIAGLFAAALLTGYNVAFAQDITSDADNLDQGSNLIWMVGAFLVFFMQAGFAFLGAGLIRSKNVTNYMTKSFMDFAMASISFWAFGFALMWGTSAAGIAGTTNFFLTDAADGQTYVDWVFQMVFAGTAATIVAGAVAERTKTQAYLAYSFIVGAVIYPLYGHWVWGGGWLGSLESIGLPAAADYAGSGVVHAVGGFIALAGAVVVGARTGKFNADGRPNHLPGHNVPFVIIGTFILFFGWFGFNINTGDSIGLNAVNTLLAGAAGAVVALYIQLVRTGRADILMACNGALAGLVGVTAPVAFVEPWSAVLIGVIAAPIMMGSVWAIENILKVDDPVGAISVHGTCGLWGILAVGIFANGNNGVEGLVAGNGTQIVSQLISMGVVLAWALVTGFAMFLLLKYTMGVRATREEELQGMDLAEHDLPAYDY</sequence>
<feature type="transmembrane region" description="Helical" evidence="8">
    <location>
        <begin position="34"/>
        <end position="53"/>
    </location>
</feature>
<dbReference type="Gene3D" id="1.10.3430.10">
    <property type="entry name" value="Ammonium transporter AmtB like domains"/>
    <property type="match status" value="1"/>
</dbReference>
<gene>
    <name evidence="10" type="ORF">GBAR_LOCUS22980</name>
</gene>
<dbReference type="AlphaFoldDB" id="A0AA35T3Y9"/>
<keyword evidence="5 8" id="KW-1133">Transmembrane helix</keyword>
<feature type="transmembrane region" description="Helical" evidence="8">
    <location>
        <begin position="263"/>
        <end position="280"/>
    </location>
</feature>
<dbReference type="PANTHER" id="PTHR11730:SF6">
    <property type="entry name" value="AMMONIUM TRANSPORTER"/>
    <property type="match status" value="1"/>
</dbReference>
<keyword evidence="6 8" id="KW-0472">Membrane</keyword>
<evidence type="ECO:0000256" key="6">
    <source>
        <dbReference type="ARBA" id="ARBA00023136"/>
    </source>
</evidence>
<comment type="subcellular location">
    <subcellularLocation>
        <location evidence="8">Cell membrane</location>
        <topology evidence="8">Multi-pass membrane protein</topology>
    </subcellularLocation>
    <subcellularLocation>
        <location evidence="1">Membrane</location>
        <topology evidence="1">Multi-pass membrane protein</topology>
    </subcellularLocation>
</comment>
<feature type="transmembrane region" description="Helical" evidence="8">
    <location>
        <begin position="292"/>
        <end position="312"/>
    </location>
</feature>
<comment type="similarity">
    <text evidence="2 8">Belongs to the ammonia transporter channel (TC 1.A.11.2) family.</text>
</comment>
<dbReference type="Pfam" id="PF00909">
    <property type="entry name" value="Ammonium_transp"/>
    <property type="match status" value="1"/>
</dbReference>
<comment type="caution">
    <text evidence="10">The sequence shown here is derived from an EMBL/GenBank/DDBJ whole genome shotgun (WGS) entry which is preliminary data.</text>
</comment>
<dbReference type="GO" id="GO:0097272">
    <property type="term" value="P:ammonium homeostasis"/>
    <property type="evidence" value="ECO:0007669"/>
    <property type="project" value="TreeGrafter"/>
</dbReference>
<feature type="transmembrane region" description="Helical" evidence="8">
    <location>
        <begin position="73"/>
        <end position="96"/>
    </location>
</feature>
<dbReference type="InterPro" id="IPR029020">
    <property type="entry name" value="Ammonium/urea_transptr"/>
</dbReference>
<dbReference type="NCBIfam" id="TIGR00836">
    <property type="entry name" value="amt"/>
    <property type="match status" value="1"/>
</dbReference>
<dbReference type="InterPro" id="IPR018047">
    <property type="entry name" value="Ammonium_transpt_CS"/>
</dbReference>
<feature type="domain" description="Ammonium transporter AmtB-like" evidence="9">
    <location>
        <begin position="73"/>
        <end position="463"/>
    </location>
</feature>
<organism evidence="10 11">
    <name type="scientific">Geodia barretti</name>
    <name type="common">Barrett's horny sponge</name>
    <dbReference type="NCBI Taxonomy" id="519541"/>
    <lineage>
        <taxon>Eukaryota</taxon>
        <taxon>Metazoa</taxon>
        <taxon>Porifera</taxon>
        <taxon>Demospongiae</taxon>
        <taxon>Heteroscleromorpha</taxon>
        <taxon>Tetractinellida</taxon>
        <taxon>Astrophorina</taxon>
        <taxon>Geodiidae</taxon>
        <taxon>Geodia</taxon>
    </lineage>
</organism>
<evidence type="ECO:0000313" key="10">
    <source>
        <dbReference type="EMBL" id="CAI8041330.1"/>
    </source>
</evidence>
<dbReference type="PANTHER" id="PTHR11730">
    <property type="entry name" value="AMMONIUM TRANSPORTER"/>
    <property type="match status" value="1"/>
</dbReference>